<feature type="domain" description="Acyltransferase 3" evidence="2">
    <location>
        <begin position="12"/>
        <end position="365"/>
    </location>
</feature>
<reference evidence="3 4" key="1">
    <citation type="journal article" date="2015" name="J. Microbiol.">
        <title>Sphingosinicella ginsenosidimutans sp. nov., with ginsenoside converting activity.</title>
        <authorList>
            <person name="Kim J.K."/>
            <person name="Kang M.S."/>
            <person name="Park S.C."/>
            <person name="Kim K.M."/>
            <person name="Choi K."/>
            <person name="Yoon M.H."/>
            <person name="Im W.T."/>
        </authorList>
    </citation>
    <scope>NUCLEOTIDE SEQUENCE [LARGE SCALE GENOMIC DNA]</scope>
    <source>
        <strain evidence="3 4">BS-11</strain>
    </source>
</reference>
<gene>
    <name evidence="3" type="ORF">FRZ32_07805</name>
</gene>
<keyword evidence="3" id="KW-0808">Transferase</keyword>
<sequence>MTPHQNPAGRHYGMDWLRIGAFALLIFYHVGMVFVPWGFHISLPDPVDGATIPMLAINPWRMSLLFVVSGFASHALLGRMSDPGAFLAARTSRLLGPLLFGMAMIVPPQSWVELTVKHGYGFSYLHFLTQDYFRFGMLDGIILPTWNHLWFLAYLWTYTALLGLALIAVPARLYGSIRRIAARLLAGGRIILLPLAWLALVQFGLLPHRQETHMLIGDWYGHALYLPAFLFGFLLAASPELWAPIRRWAGPAAIAAVACFAVVAAIEWAYPDFALPTPPLALAFIVARTGMRWLAIVALLGLADRALNRDHRLRPTLTEAVFPLYLIHQTVIVLAAWVLIRTGMAPLPLFVALVLATAAGSWAFYLAGRSIRPLRPWIGLRPRPRRPRAAPGVAQAA</sequence>
<dbReference type="RefSeq" id="WP_147042981.1">
    <property type="nucleotide sequence ID" value="NZ_BAABIR010000003.1"/>
</dbReference>
<feature type="transmembrane region" description="Helical" evidence="1">
    <location>
        <begin position="21"/>
        <end position="39"/>
    </location>
</feature>
<dbReference type="GO" id="GO:0016747">
    <property type="term" value="F:acyltransferase activity, transferring groups other than amino-acyl groups"/>
    <property type="evidence" value="ECO:0007669"/>
    <property type="project" value="InterPro"/>
</dbReference>
<evidence type="ECO:0000313" key="4">
    <source>
        <dbReference type="Proteomes" id="UP000321249"/>
    </source>
</evidence>
<evidence type="ECO:0000256" key="1">
    <source>
        <dbReference type="SAM" id="Phobius"/>
    </source>
</evidence>
<keyword evidence="1" id="KW-0812">Transmembrane</keyword>
<accession>A0A5C6TUK9</accession>
<feature type="transmembrane region" description="Helical" evidence="1">
    <location>
        <begin position="84"/>
        <end position="106"/>
    </location>
</feature>
<keyword evidence="4" id="KW-1185">Reference proteome</keyword>
<feature type="transmembrane region" description="Helical" evidence="1">
    <location>
        <begin position="322"/>
        <end position="340"/>
    </location>
</feature>
<dbReference type="InterPro" id="IPR002656">
    <property type="entry name" value="Acyl_transf_3_dom"/>
</dbReference>
<dbReference type="PANTHER" id="PTHR36927">
    <property type="entry name" value="BLR4337 PROTEIN"/>
    <property type="match status" value="1"/>
</dbReference>
<comment type="caution">
    <text evidence="3">The sequence shown here is derived from an EMBL/GenBank/DDBJ whole genome shotgun (WGS) entry which is preliminary data.</text>
</comment>
<dbReference type="InterPro" id="IPR050623">
    <property type="entry name" value="Glucan_succinyl_AcylTrfase"/>
</dbReference>
<feature type="transmembrane region" description="Helical" evidence="1">
    <location>
        <begin position="59"/>
        <end position="77"/>
    </location>
</feature>
<feature type="transmembrane region" description="Helical" evidence="1">
    <location>
        <begin position="219"/>
        <end position="236"/>
    </location>
</feature>
<organism evidence="3 4">
    <name type="scientific">Allosphingosinicella ginsenosidimutans</name>
    <dbReference type="NCBI Taxonomy" id="1176539"/>
    <lineage>
        <taxon>Bacteria</taxon>
        <taxon>Pseudomonadati</taxon>
        <taxon>Pseudomonadota</taxon>
        <taxon>Alphaproteobacteria</taxon>
        <taxon>Sphingomonadales</taxon>
        <taxon>Sphingomonadaceae</taxon>
        <taxon>Allosphingosinicella</taxon>
    </lineage>
</organism>
<dbReference type="PANTHER" id="PTHR36927:SF3">
    <property type="entry name" value="GLUCANS BIOSYNTHESIS PROTEIN C"/>
    <property type="match status" value="1"/>
</dbReference>
<dbReference type="Pfam" id="PF01757">
    <property type="entry name" value="Acyl_transf_3"/>
    <property type="match status" value="1"/>
</dbReference>
<evidence type="ECO:0000259" key="2">
    <source>
        <dbReference type="Pfam" id="PF01757"/>
    </source>
</evidence>
<dbReference type="Proteomes" id="UP000321249">
    <property type="component" value="Unassembled WGS sequence"/>
</dbReference>
<keyword evidence="1" id="KW-0472">Membrane</keyword>
<proteinExistence type="predicted"/>
<protein>
    <submittedName>
        <fullName evidence="3">Acyltransferase family protein</fullName>
    </submittedName>
</protein>
<feature type="transmembrane region" description="Helical" evidence="1">
    <location>
        <begin position="346"/>
        <end position="367"/>
    </location>
</feature>
<feature type="transmembrane region" description="Helical" evidence="1">
    <location>
        <begin position="282"/>
        <end position="302"/>
    </location>
</feature>
<dbReference type="EMBL" id="VOQQ01000001">
    <property type="protein sequence ID" value="TXC63575.1"/>
    <property type="molecule type" value="Genomic_DNA"/>
</dbReference>
<keyword evidence="3" id="KW-0012">Acyltransferase</keyword>
<dbReference type="OrthoDB" id="9809782at2"/>
<keyword evidence="1" id="KW-1133">Transmembrane helix</keyword>
<evidence type="ECO:0000313" key="3">
    <source>
        <dbReference type="EMBL" id="TXC63575.1"/>
    </source>
</evidence>
<feature type="transmembrane region" description="Helical" evidence="1">
    <location>
        <begin position="190"/>
        <end position="207"/>
    </location>
</feature>
<feature type="transmembrane region" description="Helical" evidence="1">
    <location>
        <begin position="149"/>
        <end position="169"/>
    </location>
</feature>
<feature type="transmembrane region" description="Helical" evidence="1">
    <location>
        <begin position="248"/>
        <end position="270"/>
    </location>
</feature>
<name>A0A5C6TUK9_9SPHN</name>
<dbReference type="AlphaFoldDB" id="A0A5C6TUK9"/>